<feature type="DNA-binding region" description="H-T-H motif" evidence="2">
    <location>
        <begin position="28"/>
        <end position="47"/>
    </location>
</feature>
<dbReference type="InterPro" id="IPR001647">
    <property type="entry name" value="HTH_TetR"/>
</dbReference>
<proteinExistence type="predicted"/>
<feature type="domain" description="HTH tetR-type" evidence="4">
    <location>
        <begin position="5"/>
        <end position="65"/>
    </location>
</feature>
<comment type="caution">
    <text evidence="5">The sequence shown here is derived from an EMBL/GenBank/DDBJ whole genome shotgun (WGS) entry which is preliminary data.</text>
</comment>
<feature type="transmembrane region" description="Helical" evidence="3">
    <location>
        <begin position="183"/>
        <end position="203"/>
    </location>
</feature>
<evidence type="ECO:0000256" key="3">
    <source>
        <dbReference type="SAM" id="Phobius"/>
    </source>
</evidence>
<dbReference type="EMBL" id="BPFZ01000015">
    <property type="protein sequence ID" value="GIU67892.1"/>
    <property type="molecule type" value="Genomic_DNA"/>
</dbReference>
<evidence type="ECO:0000313" key="5">
    <source>
        <dbReference type="EMBL" id="GIU67892.1"/>
    </source>
</evidence>
<evidence type="ECO:0000259" key="4">
    <source>
        <dbReference type="PROSITE" id="PS50977"/>
    </source>
</evidence>
<reference evidence="5" key="1">
    <citation type="submission" date="2021-05" db="EMBL/GenBank/DDBJ databases">
        <authorList>
            <person name="Tanabe Y."/>
        </authorList>
    </citation>
    <scope>NUCLEOTIDE SEQUENCE</scope>
    <source>
        <strain evidence="5">BOTRYCO-1</strain>
    </source>
</reference>
<dbReference type="Proteomes" id="UP001161064">
    <property type="component" value="Unassembled WGS sequence"/>
</dbReference>
<dbReference type="RefSeq" id="WP_284361174.1">
    <property type="nucleotide sequence ID" value="NZ_BPFZ01000015.1"/>
</dbReference>
<dbReference type="PANTHER" id="PTHR30055">
    <property type="entry name" value="HTH-TYPE TRANSCRIPTIONAL REGULATOR RUTR"/>
    <property type="match status" value="1"/>
</dbReference>
<organism evidence="5 6">
    <name type="scientific">Candidatus Phycosocius spiralis</name>
    <dbReference type="NCBI Taxonomy" id="2815099"/>
    <lineage>
        <taxon>Bacteria</taxon>
        <taxon>Pseudomonadati</taxon>
        <taxon>Pseudomonadota</taxon>
        <taxon>Alphaproteobacteria</taxon>
        <taxon>Caulobacterales</taxon>
        <taxon>Caulobacterales incertae sedis</taxon>
        <taxon>Candidatus Phycosocius</taxon>
    </lineage>
</organism>
<evidence type="ECO:0000256" key="1">
    <source>
        <dbReference type="ARBA" id="ARBA00023125"/>
    </source>
</evidence>
<keyword evidence="1 2" id="KW-0238">DNA-binding</keyword>
<dbReference type="SUPFAM" id="SSF46689">
    <property type="entry name" value="Homeodomain-like"/>
    <property type="match status" value="1"/>
</dbReference>
<protein>
    <submittedName>
        <fullName evidence="5">TetR family transcriptional regulator</fullName>
    </submittedName>
</protein>
<dbReference type="Pfam" id="PF00440">
    <property type="entry name" value="TetR_N"/>
    <property type="match status" value="1"/>
</dbReference>
<dbReference type="InterPro" id="IPR025722">
    <property type="entry name" value="TetR"/>
</dbReference>
<keyword evidence="3" id="KW-0812">Transmembrane</keyword>
<gene>
    <name evidence="5" type="primary">phaD</name>
    <name evidence="5" type="ORF">PsB1_2046</name>
</gene>
<dbReference type="Pfam" id="PF13972">
    <property type="entry name" value="TetR"/>
    <property type="match status" value="1"/>
</dbReference>
<sequence length="206" mass="22490">MSAAPSTKDKILTQSRELFNSEGFGALTAVDIANYLSMSPGHLYYHFKGKAEIAAALLTAHIEELETIKNAALSACVGTKATIEAAWTWMHILVEEAWDARFAYREPLAIVRSDARLANQMRHMFSVQHDAAWGLLHALRSSGTILASDEAFDGLVHQVALGLAFQLVRMEFDAQVTEKPRDLIARAAALIILPITGFIAPSVQAT</sequence>
<dbReference type="Gene3D" id="1.10.357.10">
    <property type="entry name" value="Tetracycline Repressor, domain 2"/>
    <property type="match status" value="1"/>
</dbReference>
<keyword evidence="6" id="KW-1185">Reference proteome</keyword>
<keyword evidence="3" id="KW-0472">Membrane</keyword>
<reference evidence="5" key="2">
    <citation type="journal article" date="2023" name="ISME Commun">
        <title>Characterization of a bloom-associated alphaproteobacterial lineage, 'Candidatus Phycosocius': insights into freshwater algal-bacterial interactions.</title>
        <authorList>
            <person name="Tanabe Y."/>
            <person name="Yamaguchi H."/>
            <person name="Yoshida M."/>
            <person name="Kai A."/>
            <person name="Okazaki Y."/>
        </authorList>
    </citation>
    <scope>NUCLEOTIDE SEQUENCE</scope>
    <source>
        <strain evidence="5">BOTRYCO-1</strain>
    </source>
</reference>
<dbReference type="PRINTS" id="PR00455">
    <property type="entry name" value="HTHTETR"/>
</dbReference>
<evidence type="ECO:0000256" key="2">
    <source>
        <dbReference type="PROSITE-ProRule" id="PRU00335"/>
    </source>
</evidence>
<dbReference type="PROSITE" id="PS50977">
    <property type="entry name" value="HTH_TETR_2"/>
    <property type="match status" value="1"/>
</dbReference>
<name>A0ABQ4PXY8_9PROT</name>
<accession>A0ABQ4PXY8</accession>
<dbReference type="PANTHER" id="PTHR30055:SF223">
    <property type="entry name" value="HTH-TYPE TRANSCRIPTIONAL REGULATOR UIDR"/>
    <property type="match status" value="1"/>
</dbReference>
<dbReference type="InterPro" id="IPR009057">
    <property type="entry name" value="Homeodomain-like_sf"/>
</dbReference>
<keyword evidence="3" id="KW-1133">Transmembrane helix</keyword>
<dbReference type="InterPro" id="IPR050109">
    <property type="entry name" value="HTH-type_TetR-like_transc_reg"/>
</dbReference>
<evidence type="ECO:0000313" key="6">
    <source>
        <dbReference type="Proteomes" id="UP001161064"/>
    </source>
</evidence>